<accession>A0ABN4BYL1</accession>
<sequence length="167" mass="19858">MLKKLLTCLVCIIPFSACSVNFLRGEFSYIDHHIALLDFIKTEWHFHKTGIDPYQYNTEDNYVPDYIISIYPDDKRYSSYKEKNFLFEIKDPDLIRNKSFLYELLSSPCKKANVINHNNRENSQPKGIAFSFISMKNIIRCRKGYYKLEKLMITHLQLNINIRRKSC</sequence>
<dbReference type="EMBL" id="CP006955">
    <property type="protein sequence ID" value="AHG83931.1"/>
    <property type="molecule type" value="Genomic_DNA"/>
</dbReference>
<feature type="signal peptide" evidence="1">
    <location>
        <begin position="1"/>
        <end position="19"/>
    </location>
</feature>
<gene>
    <name evidence="2" type="ORF">F543_10670</name>
</gene>
<reference evidence="2 3" key="1">
    <citation type="submission" date="2013-12" db="EMBL/GenBank/DDBJ databases">
        <title>Annotation of the Bibersteinia trehalosi USDA-ARS-USMARC-189 complete genome.</title>
        <authorList>
            <person name="Harhay G.P."/>
            <person name="McVey S."/>
            <person name="Clawson M.L."/>
            <person name="Bono J."/>
            <person name="Heaton M.P."/>
            <person name="Chitko-Mckown C.G."/>
            <person name="Harhay D.M."/>
            <person name="Smith T.P.L."/>
        </authorList>
    </citation>
    <scope>NUCLEOTIDE SEQUENCE [LARGE SCALE GENOMIC DNA]</scope>
    <source>
        <strain evidence="2 3">USDA-ARS-USMARC-189</strain>
    </source>
</reference>
<evidence type="ECO:0000313" key="3">
    <source>
        <dbReference type="Proteomes" id="UP000019092"/>
    </source>
</evidence>
<protein>
    <recommendedName>
        <fullName evidence="4">Lipoprotein</fullName>
    </recommendedName>
</protein>
<dbReference type="RefSeq" id="WP_025328957.1">
    <property type="nucleotide sequence ID" value="NZ_CP006955.1"/>
</dbReference>
<proteinExistence type="predicted"/>
<feature type="chain" id="PRO_5046019175" description="Lipoprotein" evidence="1">
    <location>
        <begin position="20"/>
        <end position="167"/>
    </location>
</feature>
<keyword evidence="3" id="KW-1185">Reference proteome</keyword>
<organism evidence="2 3">
    <name type="scientific">Bibersteinia trehalosi USDA-ARS-USMARC-189</name>
    <dbReference type="NCBI Taxonomy" id="1263831"/>
    <lineage>
        <taxon>Bacteria</taxon>
        <taxon>Pseudomonadati</taxon>
        <taxon>Pseudomonadota</taxon>
        <taxon>Gammaproteobacteria</taxon>
        <taxon>Pasteurellales</taxon>
        <taxon>Pasteurellaceae</taxon>
        <taxon>Bibersteinia</taxon>
    </lineage>
</organism>
<evidence type="ECO:0008006" key="4">
    <source>
        <dbReference type="Google" id="ProtNLM"/>
    </source>
</evidence>
<name>A0ABN4BYL1_BIBTR</name>
<evidence type="ECO:0000256" key="1">
    <source>
        <dbReference type="SAM" id="SignalP"/>
    </source>
</evidence>
<keyword evidence="1" id="KW-0732">Signal</keyword>
<dbReference type="Proteomes" id="UP000019092">
    <property type="component" value="Chromosome"/>
</dbReference>
<evidence type="ECO:0000313" key="2">
    <source>
        <dbReference type="EMBL" id="AHG83931.1"/>
    </source>
</evidence>